<comment type="caution">
    <text evidence="2">The sequence shown here is derived from an EMBL/GenBank/DDBJ whole genome shotgun (WGS) entry which is preliminary data.</text>
</comment>
<accession>A0AAW2JFS1</accession>
<proteinExistence type="predicted"/>
<reference evidence="2" key="2">
    <citation type="journal article" date="2024" name="Plant">
        <title>Genomic evolution and insights into agronomic trait innovations of Sesamum species.</title>
        <authorList>
            <person name="Miao H."/>
            <person name="Wang L."/>
            <person name="Qu L."/>
            <person name="Liu H."/>
            <person name="Sun Y."/>
            <person name="Le M."/>
            <person name="Wang Q."/>
            <person name="Wei S."/>
            <person name="Zheng Y."/>
            <person name="Lin W."/>
            <person name="Duan Y."/>
            <person name="Cao H."/>
            <person name="Xiong S."/>
            <person name="Wang X."/>
            <person name="Wei L."/>
            <person name="Li C."/>
            <person name="Ma Q."/>
            <person name="Ju M."/>
            <person name="Zhao R."/>
            <person name="Li G."/>
            <person name="Mu C."/>
            <person name="Tian Q."/>
            <person name="Mei H."/>
            <person name="Zhang T."/>
            <person name="Gao T."/>
            <person name="Zhang H."/>
        </authorList>
    </citation>
    <scope>NUCLEOTIDE SEQUENCE</scope>
    <source>
        <strain evidence="2">G01</strain>
    </source>
</reference>
<evidence type="ECO:0000313" key="2">
    <source>
        <dbReference type="EMBL" id="KAL0293062.1"/>
    </source>
</evidence>
<dbReference type="EMBL" id="JACGWK010001084">
    <property type="protein sequence ID" value="KAL0293062.1"/>
    <property type="molecule type" value="Genomic_DNA"/>
</dbReference>
<reference evidence="2" key="1">
    <citation type="submission" date="2020-06" db="EMBL/GenBank/DDBJ databases">
        <authorList>
            <person name="Li T."/>
            <person name="Hu X."/>
            <person name="Zhang T."/>
            <person name="Song X."/>
            <person name="Zhang H."/>
            <person name="Dai N."/>
            <person name="Sheng W."/>
            <person name="Hou X."/>
            <person name="Wei L."/>
        </authorList>
    </citation>
    <scope>NUCLEOTIDE SEQUENCE</scope>
    <source>
        <strain evidence="2">G01</strain>
        <tissue evidence="2">Leaf</tissue>
    </source>
</reference>
<dbReference type="AlphaFoldDB" id="A0AAW2JFS1"/>
<feature type="region of interest" description="Disordered" evidence="1">
    <location>
        <begin position="30"/>
        <end position="50"/>
    </location>
</feature>
<evidence type="ECO:0000256" key="1">
    <source>
        <dbReference type="SAM" id="MobiDB-lite"/>
    </source>
</evidence>
<sequence length="72" mass="8460">MRGYFYAFVIWLYGAMDADFFFTAHVKTLDDEGSSQQKHRGNNKDRSRPRRTWTLVEEETLINRLKSLVTSG</sequence>
<feature type="compositionally biased region" description="Basic residues" evidence="1">
    <location>
        <begin position="37"/>
        <end position="50"/>
    </location>
</feature>
<organism evidence="2">
    <name type="scientific">Sesamum angustifolium</name>
    <dbReference type="NCBI Taxonomy" id="2727405"/>
    <lineage>
        <taxon>Eukaryota</taxon>
        <taxon>Viridiplantae</taxon>
        <taxon>Streptophyta</taxon>
        <taxon>Embryophyta</taxon>
        <taxon>Tracheophyta</taxon>
        <taxon>Spermatophyta</taxon>
        <taxon>Magnoliopsida</taxon>
        <taxon>eudicotyledons</taxon>
        <taxon>Gunneridae</taxon>
        <taxon>Pentapetalae</taxon>
        <taxon>asterids</taxon>
        <taxon>lamiids</taxon>
        <taxon>Lamiales</taxon>
        <taxon>Pedaliaceae</taxon>
        <taxon>Sesamum</taxon>
    </lineage>
</organism>
<protein>
    <submittedName>
        <fullName evidence="2">Uncharacterized protein</fullName>
    </submittedName>
</protein>
<gene>
    <name evidence="2" type="ORF">Sangu_2526500</name>
</gene>
<name>A0AAW2JFS1_9LAMI</name>